<keyword evidence="3" id="KW-1185">Reference proteome</keyword>
<feature type="domain" description="PatA-like N-terminal" evidence="1">
    <location>
        <begin position="195"/>
        <end position="356"/>
    </location>
</feature>
<dbReference type="Pfam" id="PF14332">
    <property type="entry name" value="DUF4388"/>
    <property type="match status" value="1"/>
</dbReference>
<dbReference type="Proteomes" id="UP001139031">
    <property type="component" value="Unassembled WGS sequence"/>
</dbReference>
<organism evidence="2 3">
    <name type="scientific">Nannocystis pusilla</name>
    <dbReference type="NCBI Taxonomy" id="889268"/>
    <lineage>
        <taxon>Bacteria</taxon>
        <taxon>Pseudomonadati</taxon>
        <taxon>Myxococcota</taxon>
        <taxon>Polyangia</taxon>
        <taxon>Nannocystales</taxon>
        <taxon>Nannocystaceae</taxon>
        <taxon>Nannocystis</taxon>
    </lineage>
</organism>
<name>A0ABS7U651_9BACT</name>
<reference evidence="2" key="1">
    <citation type="submission" date="2021-08" db="EMBL/GenBank/DDBJ databases">
        <authorList>
            <person name="Stevens D.C."/>
        </authorList>
    </citation>
    <scope>NUCLEOTIDE SEQUENCE</scope>
    <source>
        <strain evidence="2">DSM 53165</strain>
    </source>
</reference>
<protein>
    <submittedName>
        <fullName evidence="2">DUF4388 domain-containing protein</fullName>
    </submittedName>
</protein>
<sequence>MPAPSGPSQPGILYYDPNTTTAKLATAGLRLAGYQVFNAHTQQDAVELCKRHGPAGDRAIMALLLDAAADPAASAGVLRALVQIPGGAQLPGILLVSRSNPNPIPGAEDLPALRRPFSTPALIKIVEEALEGHVPAASKAPAQSPLDPAVTRLKHLLGDHFPGQEFSDADVDHFVRALRHDEEFAIQADKPAIRGSLGGVRLEAVLEMLGNSGVRGVLKVEQGSSWGKLHLDAGRIRLAEVKGTEEDLKLGRFVVEGGFMRDEQLEAFIVGKDPEQRPLGSRLVEGGFLSPAELAQILVDQARALISHLLAWKQGTFTFTPTVELDPMATAAAAQGRAELTIADALLDGLRLLDEQALMGPHIPDVDDVYLRIDEQVAKLSREALPRDELAVLELVNGRNSVKEIARKTRTGTFAVARVLYRHAKANLVRKRVMPVTV</sequence>
<accession>A0ABS7U651</accession>
<evidence type="ECO:0000313" key="2">
    <source>
        <dbReference type="EMBL" id="MBZ5716053.1"/>
    </source>
</evidence>
<dbReference type="InterPro" id="IPR011006">
    <property type="entry name" value="CheY-like_superfamily"/>
</dbReference>
<gene>
    <name evidence="2" type="ORF">K7C98_43050</name>
</gene>
<dbReference type="InterPro" id="IPR025497">
    <property type="entry name" value="PatA-like_N"/>
</dbReference>
<evidence type="ECO:0000313" key="3">
    <source>
        <dbReference type="Proteomes" id="UP001139031"/>
    </source>
</evidence>
<proteinExistence type="predicted"/>
<evidence type="ECO:0000259" key="1">
    <source>
        <dbReference type="Pfam" id="PF14332"/>
    </source>
</evidence>
<dbReference type="PANTHER" id="PTHR36304">
    <property type="entry name" value="DOMAIN GTPASE-ACTIVATING PROTEIN, PUTATIVE-RELATED-RELATED"/>
    <property type="match status" value="1"/>
</dbReference>
<dbReference type="RefSeq" id="WP_224197795.1">
    <property type="nucleotide sequence ID" value="NZ_JAIRAU010000060.1"/>
</dbReference>
<dbReference type="PANTHER" id="PTHR36304:SF4">
    <property type="entry name" value="DUF4388 DOMAIN-CONTAINING PROTEIN"/>
    <property type="match status" value="1"/>
</dbReference>
<dbReference type="EMBL" id="JAIRAU010000060">
    <property type="protein sequence ID" value="MBZ5716053.1"/>
    <property type="molecule type" value="Genomic_DNA"/>
</dbReference>
<comment type="caution">
    <text evidence="2">The sequence shown here is derived from an EMBL/GenBank/DDBJ whole genome shotgun (WGS) entry which is preliminary data.</text>
</comment>
<dbReference type="SUPFAM" id="SSF52172">
    <property type="entry name" value="CheY-like"/>
    <property type="match status" value="1"/>
</dbReference>